<gene>
    <name evidence="3" type="ORF">B5V03_20545</name>
</gene>
<protein>
    <submittedName>
        <fullName evidence="3">Uncharacterized protein</fullName>
    </submittedName>
</protein>
<accession>A0A4Q1V0T7</accession>
<evidence type="ECO:0000256" key="2">
    <source>
        <dbReference type="SAM" id="SignalP"/>
    </source>
</evidence>
<evidence type="ECO:0000256" key="1">
    <source>
        <dbReference type="SAM" id="MobiDB-lite"/>
    </source>
</evidence>
<comment type="caution">
    <text evidence="3">The sequence shown here is derived from an EMBL/GenBank/DDBJ whole genome shotgun (WGS) entry which is preliminary data.</text>
</comment>
<keyword evidence="4" id="KW-1185">Reference proteome</keyword>
<feature type="compositionally biased region" description="Polar residues" evidence="1">
    <location>
        <begin position="57"/>
        <end position="79"/>
    </location>
</feature>
<dbReference type="Proteomes" id="UP000290819">
    <property type="component" value="Unassembled WGS sequence"/>
</dbReference>
<dbReference type="EMBL" id="MZXW01000022">
    <property type="protein sequence ID" value="RXT45121.1"/>
    <property type="molecule type" value="Genomic_DNA"/>
</dbReference>
<dbReference type="AlphaFoldDB" id="A0A4Q1V0T7"/>
<feature type="chain" id="PRO_5020730986" evidence="2">
    <location>
        <begin position="28"/>
        <end position="186"/>
    </location>
</feature>
<evidence type="ECO:0000313" key="3">
    <source>
        <dbReference type="EMBL" id="RXT45121.1"/>
    </source>
</evidence>
<sequence length="186" mass="19493">MRLSSSLVVPSALAVLSTVLLFGPAASQIPTGSAATLPPVSVDAPKQVARPHRPEQAANTGASSRRTAPTARVSSSAARTPSYAPGSVMGRIASLEKVASSCNGGCASSFRHGNEPWIGCSESGGNINYGPFSPTCRDTITHTSYENCVETKVFLGENRNKAHWFCSSLAAGNRFKVAELKRSGRR</sequence>
<keyword evidence="2" id="KW-0732">Signal</keyword>
<feature type="signal peptide" evidence="2">
    <location>
        <begin position="1"/>
        <end position="27"/>
    </location>
</feature>
<reference evidence="3 4" key="1">
    <citation type="submission" date="2017-03" db="EMBL/GenBank/DDBJ databases">
        <authorList>
            <person name="Safronova V.I."/>
            <person name="Sazanova A.L."/>
            <person name="Chirak E.R."/>
        </authorList>
    </citation>
    <scope>NUCLEOTIDE SEQUENCE [LARGE SCALE GENOMIC DNA]</scope>
    <source>
        <strain evidence="3 4">Opo-243</strain>
    </source>
</reference>
<name>A0A4Q1V0T7_9BRAD</name>
<organism evidence="3 4">
    <name type="scientific">Bradyrhizobium betae</name>
    <dbReference type="NCBI Taxonomy" id="244734"/>
    <lineage>
        <taxon>Bacteria</taxon>
        <taxon>Pseudomonadati</taxon>
        <taxon>Pseudomonadota</taxon>
        <taxon>Alphaproteobacteria</taxon>
        <taxon>Hyphomicrobiales</taxon>
        <taxon>Nitrobacteraceae</taxon>
        <taxon>Bradyrhizobium</taxon>
    </lineage>
</organism>
<evidence type="ECO:0000313" key="4">
    <source>
        <dbReference type="Proteomes" id="UP000290819"/>
    </source>
</evidence>
<proteinExistence type="predicted"/>
<feature type="region of interest" description="Disordered" evidence="1">
    <location>
        <begin position="45"/>
        <end position="84"/>
    </location>
</feature>